<dbReference type="KEGG" id="glo:Glov_2224"/>
<feature type="domain" description="Radical SAM core" evidence="11">
    <location>
        <begin position="143"/>
        <end position="373"/>
    </location>
</feature>
<dbReference type="SFLD" id="SFLDG01061">
    <property type="entry name" value="methylthiotransferase"/>
    <property type="match status" value="1"/>
</dbReference>
<dbReference type="GO" id="GO:0032440">
    <property type="term" value="F:2-alkenal reductase [NAD(P)H] activity"/>
    <property type="evidence" value="ECO:0007669"/>
    <property type="project" value="UniProtKB-EC"/>
</dbReference>
<evidence type="ECO:0000256" key="8">
    <source>
        <dbReference type="ARBA" id="ARBA00023004"/>
    </source>
</evidence>
<dbReference type="SFLD" id="SFLDG01082">
    <property type="entry name" value="B12-binding_domain_containing"/>
    <property type="match status" value="1"/>
</dbReference>
<evidence type="ECO:0000256" key="6">
    <source>
        <dbReference type="ARBA" id="ARBA00022694"/>
    </source>
</evidence>
<dbReference type="GO" id="GO:0046872">
    <property type="term" value="F:metal ion binding"/>
    <property type="evidence" value="ECO:0007669"/>
    <property type="project" value="UniProtKB-KW"/>
</dbReference>
<dbReference type="SMART" id="SM00729">
    <property type="entry name" value="Elp3"/>
    <property type="match status" value="1"/>
</dbReference>
<proteinExistence type="predicted"/>
<gene>
    <name evidence="12" type="ordered locus">Glov_2224</name>
</gene>
<dbReference type="AlphaFoldDB" id="B3E4K4"/>
<dbReference type="FunFam" id="3.40.50.12160:FF:000004">
    <property type="entry name" value="Threonylcarbamoyladenosine tRNA methylthiotransferase MtaB"/>
    <property type="match status" value="1"/>
</dbReference>
<evidence type="ECO:0000256" key="7">
    <source>
        <dbReference type="ARBA" id="ARBA00022723"/>
    </source>
</evidence>
<dbReference type="EMBL" id="CP001089">
    <property type="protein sequence ID" value="ACD95940.1"/>
    <property type="molecule type" value="Genomic_DNA"/>
</dbReference>
<name>B3E4K4_TRIL1</name>
<dbReference type="InterPro" id="IPR006638">
    <property type="entry name" value="Elp3/MiaA/NifB-like_rSAM"/>
</dbReference>
<accession>B3E4K4</accession>
<comment type="cofactor">
    <cofactor evidence="1">
        <name>[4Fe-4S] cluster</name>
        <dbReference type="ChEBI" id="CHEBI:49883"/>
    </cofactor>
</comment>
<dbReference type="Gene3D" id="3.40.50.12160">
    <property type="entry name" value="Methylthiotransferase, N-terminal domain"/>
    <property type="match status" value="1"/>
</dbReference>
<dbReference type="InterPro" id="IPR006467">
    <property type="entry name" value="MiaB-like_bact"/>
</dbReference>
<evidence type="ECO:0000256" key="9">
    <source>
        <dbReference type="ARBA" id="ARBA00023014"/>
    </source>
</evidence>
<dbReference type="InterPro" id="IPR020612">
    <property type="entry name" value="Methylthiotransferase_CS"/>
</dbReference>
<keyword evidence="9" id="KW-0411">Iron-sulfur</keyword>
<keyword evidence="3" id="KW-0963">Cytoplasm</keyword>
<dbReference type="GO" id="GO:0035598">
    <property type="term" value="F:tRNA (N(6)-L-threonylcarbamoyladenosine(37)-C(2))-methylthiotransferase activity"/>
    <property type="evidence" value="ECO:0007669"/>
    <property type="project" value="TreeGrafter"/>
</dbReference>
<dbReference type="SUPFAM" id="SSF102114">
    <property type="entry name" value="Radical SAM enzymes"/>
    <property type="match status" value="1"/>
</dbReference>
<dbReference type="NCBIfam" id="TIGR01579">
    <property type="entry name" value="MiaB-like-C"/>
    <property type="match status" value="1"/>
</dbReference>
<dbReference type="InterPro" id="IPR005839">
    <property type="entry name" value="Methylthiotransferase"/>
</dbReference>
<dbReference type="eggNOG" id="COG0621">
    <property type="taxonomic scope" value="Bacteria"/>
</dbReference>
<keyword evidence="6" id="KW-0819">tRNA processing</keyword>
<keyword evidence="2" id="KW-0004">4Fe-4S</keyword>
<dbReference type="SFLD" id="SFLDS00029">
    <property type="entry name" value="Radical_SAM"/>
    <property type="match status" value="1"/>
</dbReference>
<dbReference type="Proteomes" id="UP000002420">
    <property type="component" value="Chromosome"/>
</dbReference>
<dbReference type="GO" id="GO:0051539">
    <property type="term" value="F:4 iron, 4 sulfur cluster binding"/>
    <property type="evidence" value="ECO:0007669"/>
    <property type="project" value="UniProtKB-KW"/>
</dbReference>
<dbReference type="EC" id="1.3.1.74" evidence="12"/>
<dbReference type="InterPro" id="IPR013848">
    <property type="entry name" value="Methylthiotransferase_N"/>
</dbReference>
<evidence type="ECO:0000259" key="11">
    <source>
        <dbReference type="PROSITE" id="PS51918"/>
    </source>
</evidence>
<dbReference type="NCBIfam" id="TIGR00089">
    <property type="entry name" value="MiaB/RimO family radical SAM methylthiotransferase"/>
    <property type="match status" value="1"/>
</dbReference>
<dbReference type="PANTHER" id="PTHR11918:SF45">
    <property type="entry name" value="THREONYLCARBAMOYLADENOSINE TRNA METHYLTHIOTRANSFERASE"/>
    <property type="match status" value="1"/>
</dbReference>
<keyword evidence="4" id="KW-0808">Transferase</keyword>
<evidence type="ECO:0000256" key="1">
    <source>
        <dbReference type="ARBA" id="ARBA00001966"/>
    </source>
</evidence>
<sequence length="442" mass="48575">MNRHEPLTGKRFAVATLGCKVNQFETADMIEQMQTAGWQQVKFSEVADLYLINSCTVTARSDAESRRLIRRARRTNPHAKIVATGCYAQVAPADLLNLPDLQPDLVLGNQEKHDLVQHIKQGRHQITDLTSLKASGPLRLTSFAEHTRAFLQIQNGCETGCSYCIVPIARGPSRSVPPPEVLEAVSRLVASGYQEVVLTGIHMGAYGLDLSPPGSLTALVQQLEDQNVVPRLRLGSIEPNELTDELLTLFKKSSRLCHHLHIPLQSGSDSVLQRMGRGYNTSFYANRIVTAAQLLPDAFIAADLIAGFPGETEQEFSETCNFVTSLPLADLHVFPYSTRPGTKAAAMSGHLKPAIIKERAEHLRGIAADKRAAFQHRFIGSVLQILGQRYSVKTGVLTGLSRNYLEVSYQGSTQLLNQEVMVEIQALQNGLLTGRLITPPLR</sequence>
<dbReference type="PROSITE" id="PS01278">
    <property type="entry name" value="MTTASE_RADICAL"/>
    <property type="match status" value="1"/>
</dbReference>
<dbReference type="InterPro" id="IPR058240">
    <property type="entry name" value="rSAM_sf"/>
</dbReference>
<evidence type="ECO:0000256" key="5">
    <source>
        <dbReference type="ARBA" id="ARBA00022691"/>
    </source>
</evidence>
<dbReference type="InterPro" id="IPR023404">
    <property type="entry name" value="rSAM_horseshoe"/>
</dbReference>
<keyword evidence="7" id="KW-0479">Metal-binding</keyword>
<dbReference type="Gene3D" id="3.80.30.20">
    <property type="entry name" value="tm_1862 like domain"/>
    <property type="match status" value="1"/>
</dbReference>
<keyword evidence="8" id="KW-0408">Iron</keyword>
<evidence type="ECO:0000259" key="10">
    <source>
        <dbReference type="PROSITE" id="PS51449"/>
    </source>
</evidence>
<dbReference type="InterPro" id="IPR007197">
    <property type="entry name" value="rSAM"/>
</dbReference>
<dbReference type="PANTHER" id="PTHR11918">
    <property type="entry name" value="RADICAL SAM PROTEINS"/>
    <property type="match status" value="1"/>
</dbReference>
<dbReference type="PROSITE" id="PS51918">
    <property type="entry name" value="RADICAL_SAM"/>
    <property type="match status" value="1"/>
</dbReference>
<evidence type="ECO:0000256" key="2">
    <source>
        <dbReference type="ARBA" id="ARBA00022485"/>
    </source>
</evidence>
<evidence type="ECO:0000313" key="13">
    <source>
        <dbReference type="Proteomes" id="UP000002420"/>
    </source>
</evidence>
<organism evidence="12 13">
    <name type="scientific">Trichlorobacter lovleyi (strain ATCC BAA-1151 / DSM 17278 / SZ)</name>
    <name type="common">Geobacter lovleyi</name>
    <dbReference type="NCBI Taxonomy" id="398767"/>
    <lineage>
        <taxon>Bacteria</taxon>
        <taxon>Pseudomonadati</taxon>
        <taxon>Thermodesulfobacteriota</taxon>
        <taxon>Desulfuromonadia</taxon>
        <taxon>Geobacterales</taxon>
        <taxon>Geobacteraceae</taxon>
        <taxon>Trichlorobacter</taxon>
    </lineage>
</organism>
<dbReference type="STRING" id="398767.Glov_2224"/>
<protein>
    <submittedName>
        <fullName evidence="12">MiaB-like tRNA modifying enzyme</fullName>
        <ecNumber evidence="12">1.3.1.74</ecNumber>
    </submittedName>
</protein>
<evidence type="ECO:0000313" key="12">
    <source>
        <dbReference type="EMBL" id="ACD95940.1"/>
    </source>
</evidence>
<dbReference type="PROSITE" id="PS51449">
    <property type="entry name" value="MTTASE_N"/>
    <property type="match status" value="1"/>
</dbReference>
<keyword evidence="12" id="KW-0560">Oxidoreductase</keyword>
<dbReference type="Pfam" id="PF00919">
    <property type="entry name" value="UPF0004"/>
    <property type="match status" value="1"/>
</dbReference>
<dbReference type="HOGENOM" id="CLU_018697_1_0_7"/>
<evidence type="ECO:0000256" key="3">
    <source>
        <dbReference type="ARBA" id="ARBA00022490"/>
    </source>
</evidence>
<feature type="domain" description="MTTase N-terminal" evidence="10">
    <location>
        <begin position="10"/>
        <end position="124"/>
    </location>
</feature>
<keyword evidence="13" id="KW-1185">Reference proteome</keyword>
<dbReference type="RefSeq" id="WP_012470276.1">
    <property type="nucleotide sequence ID" value="NC_010814.1"/>
</dbReference>
<keyword evidence="5" id="KW-0949">S-adenosyl-L-methionine</keyword>
<dbReference type="OrthoDB" id="9805215at2"/>
<reference evidence="12 13" key="1">
    <citation type="submission" date="2008-05" db="EMBL/GenBank/DDBJ databases">
        <title>Complete sequence of chromosome of Geobacter lovleyi SZ.</title>
        <authorList>
            <consortium name="US DOE Joint Genome Institute"/>
            <person name="Lucas S."/>
            <person name="Copeland A."/>
            <person name="Lapidus A."/>
            <person name="Glavina del Rio T."/>
            <person name="Dalin E."/>
            <person name="Tice H."/>
            <person name="Bruce D."/>
            <person name="Goodwin L."/>
            <person name="Pitluck S."/>
            <person name="Chertkov O."/>
            <person name="Meincke L."/>
            <person name="Brettin T."/>
            <person name="Detter J.C."/>
            <person name="Han C."/>
            <person name="Tapia R."/>
            <person name="Kuske C.R."/>
            <person name="Schmutz J."/>
            <person name="Larimer F."/>
            <person name="Land M."/>
            <person name="Hauser L."/>
            <person name="Kyrpides N."/>
            <person name="Mikhailova N."/>
            <person name="Sung Y."/>
            <person name="Fletcher K.E."/>
            <person name="Ritalahti K.M."/>
            <person name="Loeffler F.E."/>
            <person name="Richardson P."/>
        </authorList>
    </citation>
    <scope>NUCLEOTIDE SEQUENCE [LARGE SCALE GENOMIC DNA]</scope>
    <source>
        <strain evidence="13">ATCC BAA-1151 / DSM 17278 / SZ</strain>
    </source>
</reference>
<evidence type="ECO:0000256" key="4">
    <source>
        <dbReference type="ARBA" id="ARBA00022679"/>
    </source>
</evidence>
<dbReference type="InterPro" id="IPR038135">
    <property type="entry name" value="Methylthiotransferase_N_sf"/>
</dbReference>
<dbReference type="Pfam" id="PF04055">
    <property type="entry name" value="Radical_SAM"/>
    <property type="match status" value="1"/>
</dbReference>